<evidence type="ECO:0000313" key="7">
    <source>
        <dbReference type="Proteomes" id="UP000515934"/>
    </source>
</evidence>
<keyword evidence="7" id="KW-1185">Reference proteome</keyword>
<dbReference type="Pfam" id="PF00929">
    <property type="entry name" value="RNase_T"/>
    <property type="match status" value="1"/>
</dbReference>
<dbReference type="InterPro" id="IPR013520">
    <property type="entry name" value="Ribonucl_H"/>
</dbReference>
<protein>
    <submittedName>
        <fullName evidence="6">Oligoribonuclease</fullName>
        <ecNumber evidence="6">3.1.-.-</ecNumber>
    </submittedName>
</protein>
<sequence length="240" mass="26547">MRTSLLPRLDWSGRYPRAKGVTVSNAPAEQIVWIDCEMTGLDTDTDGLCEIAVIITNFDLKPLDPGFEIVINPGDDVMDRMGDFVRNMHETSGLLPRIATGAPVADAEAAVIEYVNKFIPEGRRPLVAGNTIGMDRRFISKYMPLLEERLHYRSIDVSTIKELSRRWYTRAYYASPEKRGGHRALADIAESIQELAYFRQTVMAQGNGPDTKESKVIAASVAEQFAPLIDGSAAAENPTA</sequence>
<dbReference type="EMBL" id="CP060716">
    <property type="protein sequence ID" value="QNN62995.1"/>
    <property type="molecule type" value="Genomic_DNA"/>
</dbReference>
<dbReference type="SMART" id="SM00479">
    <property type="entry name" value="EXOIII"/>
    <property type="match status" value="1"/>
</dbReference>
<keyword evidence="2" id="KW-0540">Nuclease</keyword>
<evidence type="ECO:0000256" key="1">
    <source>
        <dbReference type="ARBA" id="ARBA00009921"/>
    </source>
</evidence>
<proteinExistence type="inferred from homology"/>
<dbReference type="EC" id="3.1.-.-" evidence="6"/>
<dbReference type="AlphaFoldDB" id="A0A7G9S570"/>
<comment type="similarity">
    <text evidence="1">Belongs to the oligoribonuclease family.</text>
</comment>
<dbReference type="CDD" id="cd06135">
    <property type="entry name" value="Orn"/>
    <property type="match status" value="1"/>
</dbReference>
<name>A0A7G9S570_9MICO</name>
<evidence type="ECO:0000313" key="6">
    <source>
        <dbReference type="EMBL" id="QNN62995.1"/>
    </source>
</evidence>
<evidence type="ECO:0000259" key="5">
    <source>
        <dbReference type="SMART" id="SM00479"/>
    </source>
</evidence>
<organism evidence="6 7">
    <name type="scientific">Leucobacter denitrificans</name>
    <dbReference type="NCBI Taxonomy" id="683042"/>
    <lineage>
        <taxon>Bacteria</taxon>
        <taxon>Bacillati</taxon>
        <taxon>Actinomycetota</taxon>
        <taxon>Actinomycetes</taxon>
        <taxon>Micrococcales</taxon>
        <taxon>Microbacteriaceae</taxon>
        <taxon>Leucobacter</taxon>
    </lineage>
</organism>
<dbReference type="SUPFAM" id="SSF53098">
    <property type="entry name" value="Ribonuclease H-like"/>
    <property type="match status" value="1"/>
</dbReference>
<dbReference type="InterPro" id="IPR036397">
    <property type="entry name" value="RNaseH_sf"/>
</dbReference>
<keyword evidence="3 6" id="KW-0378">Hydrolase</keyword>
<feature type="domain" description="Exonuclease" evidence="5">
    <location>
        <begin position="30"/>
        <end position="204"/>
    </location>
</feature>
<evidence type="ECO:0000256" key="2">
    <source>
        <dbReference type="ARBA" id="ARBA00022722"/>
    </source>
</evidence>
<dbReference type="PANTHER" id="PTHR11046:SF0">
    <property type="entry name" value="OLIGORIBONUCLEASE, MITOCHONDRIAL"/>
    <property type="match status" value="1"/>
</dbReference>
<dbReference type="InterPro" id="IPR012337">
    <property type="entry name" value="RNaseH-like_sf"/>
</dbReference>
<reference evidence="6 7" key="1">
    <citation type="submission" date="2020-08" db="EMBL/GenBank/DDBJ databases">
        <title>Genome sequence of Leucobacter denitrificans KACC 14055T.</title>
        <authorList>
            <person name="Hyun D.-W."/>
            <person name="Bae J.-W."/>
        </authorList>
    </citation>
    <scope>NUCLEOTIDE SEQUENCE [LARGE SCALE GENOMIC DNA]</scope>
    <source>
        <strain evidence="6 7">KACC 14055</strain>
    </source>
</reference>
<dbReference type="GO" id="GO:0003676">
    <property type="term" value="F:nucleic acid binding"/>
    <property type="evidence" value="ECO:0007669"/>
    <property type="project" value="InterPro"/>
</dbReference>
<dbReference type="KEGG" id="ldn:H9L06_01005"/>
<gene>
    <name evidence="6" type="primary">orn</name>
    <name evidence="6" type="ORF">H9L06_01005</name>
</gene>
<accession>A0A7G9S570</accession>
<dbReference type="Proteomes" id="UP000515934">
    <property type="component" value="Chromosome"/>
</dbReference>
<dbReference type="InterPro" id="IPR022894">
    <property type="entry name" value="Oligoribonuclease"/>
</dbReference>
<evidence type="ECO:0000256" key="3">
    <source>
        <dbReference type="ARBA" id="ARBA00022801"/>
    </source>
</evidence>
<dbReference type="PANTHER" id="PTHR11046">
    <property type="entry name" value="OLIGORIBONUCLEASE, MITOCHONDRIAL"/>
    <property type="match status" value="1"/>
</dbReference>
<keyword evidence="4" id="KW-0269">Exonuclease</keyword>
<dbReference type="Gene3D" id="3.30.420.10">
    <property type="entry name" value="Ribonuclease H-like superfamily/Ribonuclease H"/>
    <property type="match status" value="1"/>
</dbReference>
<evidence type="ECO:0000256" key="4">
    <source>
        <dbReference type="ARBA" id="ARBA00022839"/>
    </source>
</evidence>
<dbReference type="NCBIfam" id="NF003765">
    <property type="entry name" value="PRK05359.1"/>
    <property type="match status" value="1"/>
</dbReference>
<dbReference type="GO" id="GO:0000175">
    <property type="term" value="F:3'-5'-RNA exonuclease activity"/>
    <property type="evidence" value="ECO:0007669"/>
    <property type="project" value="InterPro"/>
</dbReference>